<protein>
    <submittedName>
        <fullName evidence="1">Uncharacterized protein</fullName>
    </submittedName>
</protein>
<gene>
    <name evidence="1" type="ORF">DWY99_08290</name>
</gene>
<reference evidence="1 2" key="1">
    <citation type="submission" date="2018-08" db="EMBL/GenBank/DDBJ databases">
        <title>A genome reference for cultivated species of the human gut microbiota.</title>
        <authorList>
            <person name="Zou Y."/>
            <person name="Xue W."/>
            <person name="Luo G."/>
        </authorList>
    </citation>
    <scope>NUCLEOTIDE SEQUENCE [LARGE SCALE GENOMIC DNA]</scope>
    <source>
        <strain evidence="1 2">AF28-26</strain>
    </source>
</reference>
<dbReference type="EMBL" id="QRTC01000030">
    <property type="protein sequence ID" value="RGQ40185.1"/>
    <property type="molecule type" value="Genomic_DNA"/>
</dbReference>
<comment type="caution">
    <text evidence="1">The sequence shown here is derived from an EMBL/GenBank/DDBJ whole genome shotgun (WGS) entry which is preliminary data.</text>
</comment>
<proteinExistence type="predicted"/>
<evidence type="ECO:0000313" key="2">
    <source>
        <dbReference type="Proteomes" id="UP000284751"/>
    </source>
</evidence>
<organism evidence="1 2">
    <name type="scientific">[Clostridium] leptum</name>
    <dbReference type="NCBI Taxonomy" id="1535"/>
    <lineage>
        <taxon>Bacteria</taxon>
        <taxon>Bacillati</taxon>
        <taxon>Bacillota</taxon>
        <taxon>Clostridia</taxon>
        <taxon>Eubacteriales</taxon>
        <taxon>Oscillospiraceae</taxon>
        <taxon>Oscillospiraceae incertae sedis</taxon>
    </lineage>
</organism>
<accession>A0A412AWN3</accession>
<name>A0A412AWN3_9FIRM</name>
<evidence type="ECO:0000313" key="1">
    <source>
        <dbReference type="EMBL" id="RGQ40185.1"/>
    </source>
</evidence>
<dbReference type="AlphaFoldDB" id="A0A412AWN3"/>
<sequence length="59" mass="6770">MMGLPLFVYRKSLAGRVVQKRLLPMRENKTPTVIVGMRSGNRKLQNRGRPFKNEVAETV</sequence>
<dbReference type="Proteomes" id="UP000284751">
    <property type="component" value="Unassembled WGS sequence"/>
</dbReference>